<dbReference type="SUPFAM" id="SSF46955">
    <property type="entry name" value="Putative DNA-binding domain"/>
    <property type="match status" value="1"/>
</dbReference>
<name>A0A9D2F3I4_9FIRM</name>
<accession>A0A9D2F3I4</accession>
<dbReference type="InterPro" id="IPR009061">
    <property type="entry name" value="DNA-bd_dom_put_sf"/>
</dbReference>
<dbReference type="PANTHER" id="PTHR30204:SF85">
    <property type="entry name" value="MULTIDRUG-EFFLUX TRANSPORTER 2 REGULATOR"/>
    <property type="match status" value="1"/>
</dbReference>
<dbReference type="SUPFAM" id="SSF55136">
    <property type="entry name" value="Probable bacterial effector-binding domain"/>
    <property type="match status" value="1"/>
</dbReference>
<evidence type="ECO:0000259" key="2">
    <source>
        <dbReference type="PROSITE" id="PS50937"/>
    </source>
</evidence>
<protein>
    <submittedName>
        <fullName evidence="3">MerR family transcriptional regulator</fullName>
    </submittedName>
</protein>
<dbReference type="InterPro" id="IPR011256">
    <property type="entry name" value="Reg_factor_effector_dom_sf"/>
</dbReference>
<dbReference type="GO" id="GO:0003677">
    <property type="term" value="F:DNA binding"/>
    <property type="evidence" value="ECO:0007669"/>
    <property type="project" value="UniProtKB-KW"/>
</dbReference>
<sequence>MFVPTEMLFSIGQFARLHKINKKTLMWYDEIGLLKPAVVKSNGYRYYTFHQSSVLEVILMLRDLDVPISDIQTFLRNRSAATFETLLAENIAKIEQRIAQLTAMREILADKQQDMQNLHTLDLSQITVIEKEKPCHLVTLATSPVPSFDEDTEKIIALARKYGLHRLQDATYGAMRYVDKVCRGETGKCDFLYIQMPFPLQKEELHMQPKGQYLRAFSCGSWDNIPRRYQEMVAYARQNGLELYGFSYEKGINEVVTDTVEEYILQIKIPVRIQPNP</sequence>
<evidence type="ECO:0000313" key="4">
    <source>
        <dbReference type="Proteomes" id="UP000824031"/>
    </source>
</evidence>
<evidence type="ECO:0000256" key="1">
    <source>
        <dbReference type="ARBA" id="ARBA00023125"/>
    </source>
</evidence>
<dbReference type="PANTHER" id="PTHR30204">
    <property type="entry name" value="REDOX-CYCLING DRUG-SENSING TRANSCRIPTIONAL ACTIVATOR SOXR"/>
    <property type="match status" value="1"/>
</dbReference>
<proteinExistence type="predicted"/>
<dbReference type="SMART" id="SM00422">
    <property type="entry name" value="HTH_MERR"/>
    <property type="match status" value="1"/>
</dbReference>
<comment type="caution">
    <text evidence="3">The sequence shown here is derived from an EMBL/GenBank/DDBJ whole genome shotgun (WGS) entry which is preliminary data.</text>
</comment>
<keyword evidence="1" id="KW-0238">DNA-binding</keyword>
<reference evidence="3" key="2">
    <citation type="submission" date="2021-04" db="EMBL/GenBank/DDBJ databases">
        <authorList>
            <person name="Gilroy R."/>
        </authorList>
    </citation>
    <scope>NUCLEOTIDE SEQUENCE</scope>
    <source>
        <strain evidence="3">3436</strain>
    </source>
</reference>
<reference evidence="3" key="1">
    <citation type="journal article" date="2021" name="PeerJ">
        <title>Extensive microbial diversity within the chicken gut microbiome revealed by metagenomics and culture.</title>
        <authorList>
            <person name="Gilroy R."/>
            <person name="Ravi A."/>
            <person name="Getino M."/>
            <person name="Pursley I."/>
            <person name="Horton D.L."/>
            <person name="Alikhan N.F."/>
            <person name="Baker D."/>
            <person name="Gharbi K."/>
            <person name="Hall N."/>
            <person name="Watson M."/>
            <person name="Adriaenssens E.M."/>
            <person name="Foster-Nyarko E."/>
            <person name="Jarju S."/>
            <person name="Secka A."/>
            <person name="Antonio M."/>
            <person name="Oren A."/>
            <person name="Chaudhuri R.R."/>
            <person name="La Ragione R."/>
            <person name="Hildebrand F."/>
            <person name="Pallen M.J."/>
        </authorList>
    </citation>
    <scope>NUCLEOTIDE SEQUENCE</scope>
    <source>
        <strain evidence="3">3436</strain>
    </source>
</reference>
<dbReference type="Gene3D" id="1.10.1660.10">
    <property type="match status" value="1"/>
</dbReference>
<dbReference type="Proteomes" id="UP000824031">
    <property type="component" value="Unassembled WGS sequence"/>
</dbReference>
<dbReference type="Gene3D" id="3.20.80.10">
    <property type="entry name" value="Regulatory factor, effector binding domain"/>
    <property type="match status" value="1"/>
</dbReference>
<dbReference type="InterPro" id="IPR047057">
    <property type="entry name" value="MerR_fam"/>
</dbReference>
<dbReference type="EMBL" id="DXBO01000110">
    <property type="protein sequence ID" value="HIZ48525.1"/>
    <property type="molecule type" value="Genomic_DNA"/>
</dbReference>
<dbReference type="GO" id="GO:0003700">
    <property type="term" value="F:DNA-binding transcription factor activity"/>
    <property type="evidence" value="ECO:0007669"/>
    <property type="project" value="InterPro"/>
</dbReference>
<dbReference type="AlphaFoldDB" id="A0A9D2F3I4"/>
<gene>
    <name evidence="3" type="ORF">H9810_07410</name>
</gene>
<organism evidence="3 4">
    <name type="scientific">Candidatus Gemmiger excrementavium</name>
    <dbReference type="NCBI Taxonomy" id="2838608"/>
    <lineage>
        <taxon>Bacteria</taxon>
        <taxon>Bacillati</taxon>
        <taxon>Bacillota</taxon>
        <taxon>Clostridia</taxon>
        <taxon>Eubacteriales</taxon>
        <taxon>Gemmiger</taxon>
    </lineage>
</organism>
<dbReference type="PROSITE" id="PS50937">
    <property type="entry name" value="HTH_MERR_2"/>
    <property type="match status" value="1"/>
</dbReference>
<dbReference type="Pfam" id="PF13411">
    <property type="entry name" value="MerR_1"/>
    <property type="match status" value="1"/>
</dbReference>
<evidence type="ECO:0000313" key="3">
    <source>
        <dbReference type="EMBL" id="HIZ48525.1"/>
    </source>
</evidence>
<dbReference type="InterPro" id="IPR000551">
    <property type="entry name" value="MerR-type_HTH_dom"/>
</dbReference>
<feature type="domain" description="HTH merR-type" evidence="2">
    <location>
        <begin position="8"/>
        <end position="77"/>
    </location>
</feature>